<comment type="caution">
    <text evidence="1">The sequence shown here is derived from an EMBL/GenBank/DDBJ whole genome shotgun (WGS) entry which is preliminary data.</text>
</comment>
<feature type="non-terminal residue" evidence="1">
    <location>
        <position position="1"/>
    </location>
</feature>
<dbReference type="AlphaFoldDB" id="A0A9W7X683"/>
<feature type="non-terminal residue" evidence="1">
    <location>
        <position position="48"/>
    </location>
</feature>
<protein>
    <submittedName>
        <fullName evidence="1">Uncharacterized protein</fullName>
    </submittedName>
</protein>
<keyword evidence="2" id="KW-1185">Reference proteome</keyword>
<reference evidence="1" key="1">
    <citation type="submission" date="2021-02" db="EMBL/GenBank/DDBJ databases">
        <title>Comparative genomics reveals that relaxation of natural selection precedes convergent phenotypic evolution of cavefish.</title>
        <authorList>
            <person name="Peng Z."/>
        </authorList>
    </citation>
    <scope>NUCLEOTIDE SEQUENCE</scope>
    <source>
        <tissue evidence="1">Muscle</tissue>
    </source>
</reference>
<name>A0A9W7X683_TRIRA</name>
<accession>A0A9W7X683</accession>
<evidence type="ECO:0000313" key="1">
    <source>
        <dbReference type="EMBL" id="KAI7814504.1"/>
    </source>
</evidence>
<dbReference type="EMBL" id="JAFHDT010000001">
    <property type="protein sequence ID" value="KAI7814504.1"/>
    <property type="molecule type" value="Genomic_DNA"/>
</dbReference>
<gene>
    <name evidence="1" type="ORF">IRJ41_019702</name>
</gene>
<sequence>DIPCCPHTLSRNILTHRWHMPKILSNFWKQRLETQSDLAGRVLLLKVS</sequence>
<evidence type="ECO:0000313" key="2">
    <source>
        <dbReference type="Proteomes" id="UP001059041"/>
    </source>
</evidence>
<dbReference type="Proteomes" id="UP001059041">
    <property type="component" value="Linkage Group LG1"/>
</dbReference>
<proteinExistence type="predicted"/>
<organism evidence="1 2">
    <name type="scientific">Triplophysa rosa</name>
    <name type="common">Cave loach</name>
    <dbReference type="NCBI Taxonomy" id="992332"/>
    <lineage>
        <taxon>Eukaryota</taxon>
        <taxon>Metazoa</taxon>
        <taxon>Chordata</taxon>
        <taxon>Craniata</taxon>
        <taxon>Vertebrata</taxon>
        <taxon>Euteleostomi</taxon>
        <taxon>Actinopterygii</taxon>
        <taxon>Neopterygii</taxon>
        <taxon>Teleostei</taxon>
        <taxon>Ostariophysi</taxon>
        <taxon>Cypriniformes</taxon>
        <taxon>Nemacheilidae</taxon>
        <taxon>Triplophysa</taxon>
    </lineage>
</organism>